<dbReference type="GO" id="GO:0016787">
    <property type="term" value="F:hydrolase activity"/>
    <property type="evidence" value="ECO:0007669"/>
    <property type="project" value="UniProtKB-KW"/>
</dbReference>
<evidence type="ECO:0000256" key="8">
    <source>
        <dbReference type="ARBA" id="ARBA00037278"/>
    </source>
</evidence>
<dbReference type="SUPFAM" id="SSF51126">
    <property type="entry name" value="Pectin lyase-like"/>
    <property type="match status" value="1"/>
</dbReference>
<keyword evidence="3 9" id="KW-0378">Hydrolase</keyword>
<dbReference type="InterPro" id="IPR000743">
    <property type="entry name" value="Glyco_hydro_28"/>
</dbReference>
<accession>A0ABV6JFJ6</accession>
<dbReference type="InterPro" id="IPR012334">
    <property type="entry name" value="Pectin_lyas_fold"/>
</dbReference>
<evidence type="ECO:0000313" key="11">
    <source>
        <dbReference type="Proteomes" id="UP001589818"/>
    </source>
</evidence>
<evidence type="ECO:0000256" key="9">
    <source>
        <dbReference type="RuleBase" id="RU361169"/>
    </source>
</evidence>
<proteinExistence type="inferred from homology"/>
<comment type="caution">
    <text evidence="10">The sequence shown here is derived from an EMBL/GenBank/DDBJ whole genome shotgun (WGS) entry which is preliminary data.</text>
</comment>
<evidence type="ECO:0000313" key="10">
    <source>
        <dbReference type="EMBL" id="MFC0394571.1"/>
    </source>
</evidence>
<dbReference type="PANTHER" id="PTHR31736">
    <property type="match status" value="1"/>
</dbReference>
<dbReference type="RefSeq" id="WP_204815730.1">
    <property type="nucleotide sequence ID" value="NZ_JANHOF010000001.1"/>
</dbReference>
<keyword evidence="5" id="KW-0119">Carbohydrate metabolism</keyword>
<evidence type="ECO:0000256" key="7">
    <source>
        <dbReference type="ARBA" id="ARBA00023326"/>
    </source>
</evidence>
<organism evidence="10 11">
    <name type="scientific">Paenibacillus mendelii</name>
    <dbReference type="NCBI Taxonomy" id="206163"/>
    <lineage>
        <taxon>Bacteria</taxon>
        <taxon>Bacillati</taxon>
        <taxon>Bacillota</taxon>
        <taxon>Bacilli</taxon>
        <taxon>Bacillales</taxon>
        <taxon>Paenibacillaceae</taxon>
        <taxon>Paenibacillus</taxon>
    </lineage>
</organism>
<dbReference type="EMBL" id="JBHLVF010000041">
    <property type="protein sequence ID" value="MFC0394571.1"/>
    <property type="molecule type" value="Genomic_DNA"/>
</dbReference>
<dbReference type="InterPro" id="IPR011050">
    <property type="entry name" value="Pectin_lyase_fold/virulence"/>
</dbReference>
<evidence type="ECO:0000256" key="1">
    <source>
        <dbReference type="ARBA" id="ARBA00008834"/>
    </source>
</evidence>
<dbReference type="Pfam" id="PF00295">
    <property type="entry name" value="Glyco_hydro_28"/>
    <property type="match status" value="1"/>
</dbReference>
<protein>
    <submittedName>
        <fullName evidence="10">Glycosyl hydrolase family 28 protein</fullName>
    </submittedName>
</protein>
<keyword evidence="6 9" id="KW-0326">Glycosidase</keyword>
<keyword evidence="4" id="KW-0325">Glycoprotein</keyword>
<keyword evidence="2" id="KW-0677">Repeat</keyword>
<evidence type="ECO:0000256" key="5">
    <source>
        <dbReference type="ARBA" id="ARBA00023277"/>
    </source>
</evidence>
<dbReference type="PROSITE" id="PS51257">
    <property type="entry name" value="PROKAR_LIPOPROTEIN"/>
    <property type="match status" value="1"/>
</dbReference>
<dbReference type="PANTHER" id="PTHR31736:SF9">
    <property type="entry name" value="ENDO-XYLOGALACTURONAN HYDROLASE A-RELATED"/>
    <property type="match status" value="1"/>
</dbReference>
<dbReference type="Gene3D" id="2.160.20.10">
    <property type="entry name" value="Single-stranded right-handed beta-helix, Pectin lyase-like"/>
    <property type="match status" value="1"/>
</dbReference>
<comment type="function">
    <text evidence="8">Pectinolytic enzyme involved in the degradation of xylogalacturonan (xga), a galacturonan backbone heavily substituted with xylose, and which is one important component of the hairy regions of pectin. Activity requires a galacturonic acid backbone substituted with xylose.</text>
</comment>
<reference evidence="10 11" key="1">
    <citation type="submission" date="2024-09" db="EMBL/GenBank/DDBJ databases">
        <authorList>
            <person name="Sun Q."/>
            <person name="Mori K."/>
        </authorList>
    </citation>
    <scope>NUCLEOTIDE SEQUENCE [LARGE SCALE GENOMIC DNA]</scope>
    <source>
        <strain evidence="10 11">CCM 4839</strain>
    </source>
</reference>
<evidence type="ECO:0000256" key="2">
    <source>
        <dbReference type="ARBA" id="ARBA00022737"/>
    </source>
</evidence>
<comment type="similarity">
    <text evidence="1 9">Belongs to the glycosyl hydrolase 28 family.</text>
</comment>
<name>A0ABV6JFJ6_9BACL</name>
<gene>
    <name evidence="10" type="ORF">ACFFJ8_24830</name>
</gene>
<keyword evidence="7" id="KW-0624">Polysaccharide degradation</keyword>
<evidence type="ECO:0000256" key="3">
    <source>
        <dbReference type="ARBA" id="ARBA00022801"/>
    </source>
</evidence>
<dbReference type="Proteomes" id="UP001589818">
    <property type="component" value="Unassembled WGS sequence"/>
</dbReference>
<sequence>MKQLIRVVIMSILLQLMVGCSESSRIVGEVTAYAAPGDLPVHLRSTDFAVAAGGKEIDMYNGGYNSWNNPVTYGSFDMSGSVTVTITPSDAFETYKLVPRSLGIAGKRKGDSITFTLQEAANVTLVLDDNYQGKVLHLFAQTEETDIPDRTDPNVIFYEPGYHDLGGYGSAPIYLKSGQTLYIAGGAIVRGRIRANDVSNVTIRGRGILLNDYTANDEHGNITLALNFATHSMVRDIIVNNDTNNWTSAVHGSSFVEVLNYKGISPRFASSDGFDINSSHDITFDGSFIHSADDAVAIKGLSDEKEAAKALPIYNITYKNAQLWADANNAIGIGAETVAAYIKNIRFENIDILYNYDDRNNPDVLPDRSAINIFSLNATHFSDITFEDIRVEKAKRLINIQMDTTFYFGALLGNWVEDGSMSGITYKNITSYSDGTNEIKVAGWDDKHLISDVAFQNITINGKKVKNTKEPYFTINKYTKTINVR</sequence>
<evidence type="ECO:0000256" key="6">
    <source>
        <dbReference type="ARBA" id="ARBA00023295"/>
    </source>
</evidence>
<evidence type="ECO:0000256" key="4">
    <source>
        <dbReference type="ARBA" id="ARBA00023180"/>
    </source>
</evidence>
<keyword evidence="11" id="KW-1185">Reference proteome</keyword>